<reference evidence="1 2" key="2">
    <citation type="journal article" date="2021" name="Genomics">
        <title>High-quality reference genome for Clonorchis sinensis.</title>
        <authorList>
            <person name="Young N.D."/>
            <person name="Stroehlein A.J."/>
            <person name="Kinkar L."/>
            <person name="Wang T."/>
            <person name="Sohn W.M."/>
            <person name="Chang B.C.H."/>
            <person name="Kaur P."/>
            <person name="Weisz D."/>
            <person name="Dudchenko O."/>
            <person name="Aiden E.L."/>
            <person name="Korhonen P.K."/>
            <person name="Gasser R.B."/>
        </authorList>
    </citation>
    <scope>NUCLEOTIDE SEQUENCE [LARGE SCALE GENOMIC DNA]</scope>
    <source>
        <strain evidence="1">Cs-k2</strain>
    </source>
</reference>
<proteinExistence type="predicted"/>
<evidence type="ECO:0000313" key="1">
    <source>
        <dbReference type="EMBL" id="KAG5448150.1"/>
    </source>
</evidence>
<keyword evidence="2" id="KW-1185">Reference proteome</keyword>
<dbReference type="AlphaFoldDB" id="A0A3R7CQK4"/>
<reference evidence="1 2" key="1">
    <citation type="journal article" date="2018" name="Biotechnol. Adv.">
        <title>Improved genomic resources and new bioinformatic workflow for the carcinogenic parasite Clonorchis sinensis: Biotechnological implications.</title>
        <authorList>
            <person name="Wang D."/>
            <person name="Korhonen P.K."/>
            <person name="Gasser R.B."/>
            <person name="Young N.D."/>
        </authorList>
    </citation>
    <scope>NUCLEOTIDE SEQUENCE [LARGE SCALE GENOMIC DNA]</scope>
    <source>
        <strain evidence="1">Cs-k2</strain>
    </source>
</reference>
<comment type="caution">
    <text evidence="1">The sequence shown here is derived from an EMBL/GenBank/DDBJ whole genome shotgun (WGS) entry which is preliminary data.</text>
</comment>
<dbReference type="OrthoDB" id="10517147at2759"/>
<dbReference type="Proteomes" id="UP000286415">
    <property type="component" value="Unassembled WGS sequence"/>
</dbReference>
<dbReference type="InParanoid" id="A0A3R7CQK4"/>
<evidence type="ECO:0000313" key="2">
    <source>
        <dbReference type="Proteomes" id="UP000286415"/>
    </source>
</evidence>
<sequence>MSTEDLLVCVSSVELLCSAPSRTPTCLAHASYVQNQTQFSKILLVENENASTELFPTLSSPLLHVKDNRVLLPITNLQKQPGGFRKVKVPCATATPLHDHSPNAKSGSVTRNEKRKSDWIVWKTTTISLFCVFFVFFVAVDFYCLLYPEIYTHSPVKLKLGFQNHKKESRNNAVLLEDPCSSKKLHNVTRRVMTNRSVLQKNLPKHMKSNVFSPFDVLYSDKLEPRYLRPSEKNKRDQAVKRRLAMSVYCRAFLIRPELSFLMVAWHLSSGMSYWFVAVNNDEDCEALHIFDQPSLADHCKILVLRSNSALTPEPVPCPTEEEIQATRNVATLVKSPYEQNNFTTGACCDILGRVRISQPSEKYCVHIEYRLTEFGRLNMGKIPLYVPGNVQVYLIWSYPTPHGLRRLLVAIVHWRCWSVDTLPIVGLSINLVKISAPSPTRKSTGKCSMGGQGTDVWIREILNGNGFQDSLQVAIGENVVPPCLENYVSKESTKGQ</sequence>
<organism evidence="1 2">
    <name type="scientific">Clonorchis sinensis</name>
    <name type="common">Chinese liver fluke</name>
    <dbReference type="NCBI Taxonomy" id="79923"/>
    <lineage>
        <taxon>Eukaryota</taxon>
        <taxon>Metazoa</taxon>
        <taxon>Spiralia</taxon>
        <taxon>Lophotrochozoa</taxon>
        <taxon>Platyhelminthes</taxon>
        <taxon>Trematoda</taxon>
        <taxon>Digenea</taxon>
        <taxon>Opisthorchiida</taxon>
        <taxon>Opisthorchiata</taxon>
        <taxon>Opisthorchiidae</taxon>
        <taxon>Clonorchis</taxon>
    </lineage>
</organism>
<protein>
    <submittedName>
        <fullName evidence="1">Uncharacterized protein</fullName>
    </submittedName>
</protein>
<accession>A0A3R7CQK4</accession>
<dbReference type="EMBL" id="NIRI02000042">
    <property type="protein sequence ID" value="KAG5448150.1"/>
    <property type="molecule type" value="Genomic_DNA"/>
</dbReference>
<gene>
    <name evidence="1" type="ORF">CSKR_105662</name>
</gene>
<name>A0A3R7CQK4_CLOSI</name>